<dbReference type="PROSITE" id="PS51098">
    <property type="entry name" value="PTS_EIIB_TYPE_1"/>
    <property type="match status" value="1"/>
</dbReference>
<keyword evidence="9 12" id="KW-1133">Transmembrane helix</keyword>
<keyword evidence="7 12" id="KW-0812">Transmembrane</keyword>
<dbReference type="InterPro" id="IPR036878">
    <property type="entry name" value="Glu_permease_IIB"/>
</dbReference>
<feature type="transmembrane region" description="Helical" evidence="12">
    <location>
        <begin position="159"/>
        <end position="178"/>
    </location>
</feature>
<evidence type="ECO:0000259" key="13">
    <source>
        <dbReference type="PROSITE" id="PS51098"/>
    </source>
</evidence>
<dbReference type="InterPro" id="IPR050429">
    <property type="entry name" value="PTS_Glucose_EIICBA"/>
</dbReference>
<dbReference type="InterPro" id="IPR001996">
    <property type="entry name" value="PTS_IIB_1"/>
</dbReference>
<feature type="transmembrane region" description="Helical" evidence="12">
    <location>
        <begin position="118"/>
        <end position="138"/>
    </location>
</feature>
<feature type="transmembrane region" description="Helical" evidence="12">
    <location>
        <begin position="249"/>
        <end position="267"/>
    </location>
</feature>
<evidence type="ECO:0000256" key="10">
    <source>
        <dbReference type="ARBA" id="ARBA00023136"/>
    </source>
</evidence>
<evidence type="ECO:0000256" key="4">
    <source>
        <dbReference type="ARBA" id="ARBA00022597"/>
    </source>
</evidence>
<dbReference type="CDD" id="cd00212">
    <property type="entry name" value="PTS_IIB_glc"/>
    <property type="match status" value="1"/>
</dbReference>
<dbReference type="SUPFAM" id="SSF55604">
    <property type="entry name" value="Glucose permease domain IIB"/>
    <property type="match status" value="1"/>
</dbReference>
<dbReference type="NCBIfam" id="TIGR01998">
    <property type="entry name" value="PTS-II-BC-nag"/>
    <property type="match status" value="1"/>
</dbReference>
<dbReference type="InterPro" id="IPR003352">
    <property type="entry name" value="PTS_EIIC"/>
</dbReference>
<evidence type="ECO:0000256" key="6">
    <source>
        <dbReference type="ARBA" id="ARBA00022683"/>
    </source>
</evidence>
<dbReference type="NCBIfam" id="TIGR00826">
    <property type="entry name" value="EIIB_glc"/>
    <property type="match status" value="1"/>
</dbReference>
<evidence type="ECO:0000256" key="11">
    <source>
        <dbReference type="PROSITE-ProRule" id="PRU00421"/>
    </source>
</evidence>
<evidence type="ECO:0000256" key="3">
    <source>
        <dbReference type="ARBA" id="ARBA00022475"/>
    </source>
</evidence>
<keyword evidence="2" id="KW-0813">Transport</keyword>
<feature type="transmembrane region" description="Helical" evidence="12">
    <location>
        <begin position="52"/>
        <end position="75"/>
    </location>
</feature>
<dbReference type="PROSITE" id="PS51103">
    <property type="entry name" value="PTS_EIIC_TYPE_1"/>
    <property type="match status" value="1"/>
</dbReference>
<dbReference type="PROSITE" id="PS01035">
    <property type="entry name" value="PTS_EIIB_TYPE_1_CYS"/>
    <property type="match status" value="1"/>
</dbReference>
<sequence>MMSYLQKMGRSLMLPVAILPVASILMGIGYWISPAGLGVPGQTGTNPVAVFLIQAGLVLIDKIPLLFAVGLAVGLAKDKNGAAGLSGLVAFLIITTILSKDVVAQLQGVKPEEVALAFSKSTNAFIGILSGIIGGEMYNRFKDVKLPTALGFFSGRRSAPIMSGLVASLAALVLLFVWPAVFSALVAFGKSFVGLGAIGAGIYGFFNRLLIPVGLHHALNAVFWFDVAGINDIGNFWANTGVLGQTGMYQAGFFPVMMFGLPGAALAMYRNAKDSKKKAVSALLVAAVLASFLTGITEPLEFSFMFLAPVLYLVHAVLTGVSLTIAALLHATAGFNFSAGLIDFILTSRLPMANNPWLLIVLGLVMFVVYFFVFDFLIKKFNFTTPGREEDESTEGDANMTVKASDFNIPLLIEGLGGKDNIEATDHCATRLRLTLADTSKVDEAKIKSTGAVATRVLNKKNVQVIIGTEVQFVHDALAAQVK</sequence>
<gene>
    <name evidence="15" type="ORF">HXK00_02775</name>
</gene>
<dbReference type="InterPro" id="IPR013013">
    <property type="entry name" value="PTS_EIIC_1"/>
</dbReference>
<evidence type="ECO:0000313" key="15">
    <source>
        <dbReference type="EMBL" id="MBF0934553.1"/>
    </source>
</evidence>
<dbReference type="GO" id="GO:0015572">
    <property type="term" value="F:N-acetylglucosamine transmembrane transporter activity"/>
    <property type="evidence" value="ECO:0007669"/>
    <property type="project" value="InterPro"/>
</dbReference>
<dbReference type="Pfam" id="PF02378">
    <property type="entry name" value="PTS_EIIC"/>
    <property type="match status" value="1"/>
</dbReference>
<dbReference type="GO" id="GO:0008982">
    <property type="term" value="F:protein-N(PI)-phosphohistidine-sugar phosphotransferase activity"/>
    <property type="evidence" value="ECO:0007669"/>
    <property type="project" value="InterPro"/>
</dbReference>
<evidence type="ECO:0000256" key="5">
    <source>
        <dbReference type="ARBA" id="ARBA00022679"/>
    </source>
</evidence>
<reference evidence="15" key="1">
    <citation type="submission" date="2020-04" db="EMBL/GenBank/DDBJ databases">
        <title>Deep metagenomics examines the oral microbiome during advanced dental caries in children, revealing novel taxa and co-occurrences with host molecules.</title>
        <authorList>
            <person name="Baker J.L."/>
            <person name="Morton J.T."/>
            <person name="Dinis M."/>
            <person name="Alvarez R."/>
            <person name="Tran N.C."/>
            <person name="Knight R."/>
            <person name="Edlund A."/>
        </authorList>
    </citation>
    <scope>NUCLEOTIDE SEQUENCE</scope>
    <source>
        <strain evidence="15">JCVI_23_bin.16</strain>
    </source>
</reference>
<feature type="transmembrane region" description="Helical" evidence="12">
    <location>
        <begin position="218"/>
        <end position="237"/>
    </location>
</feature>
<evidence type="ECO:0000256" key="9">
    <source>
        <dbReference type="ARBA" id="ARBA00022989"/>
    </source>
</evidence>
<dbReference type="InterPro" id="IPR018113">
    <property type="entry name" value="PTrfase_EIIB_Cys"/>
</dbReference>
<evidence type="ECO:0000313" key="16">
    <source>
        <dbReference type="Proteomes" id="UP000757900"/>
    </source>
</evidence>
<keyword evidence="10 12" id="KW-0472">Membrane</keyword>
<feature type="domain" description="PTS EIIC type-1" evidence="14">
    <location>
        <begin position="1"/>
        <end position="390"/>
    </location>
</feature>
<accession>A0A929MPK6</accession>
<keyword evidence="4" id="KW-0762">Sugar transport</keyword>
<keyword evidence="6" id="KW-0598">Phosphotransferase system</keyword>
<feature type="active site" description="Phosphocysteine intermediate; for EIIB activity" evidence="11">
    <location>
        <position position="428"/>
    </location>
</feature>
<dbReference type="GO" id="GO:0015764">
    <property type="term" value="P:N-acetylglucosamine transport"/>
    <property type="evidence" value="ECO:0007669"/>
    <property type="project" value="TreeGrafter"/>
</dbReference>
<proteinExistence type="predicted"/>
<dbReference type="Proteomes" id="UP000757900">
    <property type="component" value="Unassembled WGS sequence"/>
</dbReference>
<comment type="caution">
    <text evidence="15">The sequence shown here is derived from an EMBL/GenBank/DDBJ whole genome shotgun (WGS) entry which is preliminary data.</text>
</comment>
<evidence type="ECO:0000256" key="8">
    <source>
        <dbReference type="ARBA" id="ARBA00022777"/>
    </source>
</evidence>
<dbReference type="AlphaFoldDB" id="A0A929MPK6"/>
<dbReference type="Gene3D" id="3.30.1360.60">
    <property type="entry name" value="Glucose permease domain IIB"/>
    <property type="match status" value="1"/>
</dbReference>
<feature type="domain" description="PTS EIIB type-1" evidence="13">
    <location>
        <begin position="406"/>
        <end position="483"/>
    </location>
</feature>
<feature type="transmembrane region" description="Helical" evidence="12">
    <location>
        <begin position="12"/>
        <end position="32"/>
    </location>
</feature>
<dbReference type="GO" id="GO:0090563">
    <property type="term" value="F:protein-phosphocysteine-sugar phosphotransferase activity"/>
    <property type="evidence" value="ECO:0007669"/>
    <property type="project" value="TreeGrafter"/>
</dbReference>
<feature type="transmembrane region" description="Helical" evidence="12">
    <location>
        <begin position="82"/>
        <end position="98"/>
    </location>
</feature>
<dbReference type="PANTHER" id="PTHR30009:SF4">
    <property type="entry name" value="PTS SYSTEM N-ACETYLGLUCOSAMINE-SPECIFIC EIICBA COMPONENT"/>
    <property type="match status" value="1"/>
</dbReference>
<evidence type="ECO:0000256" key="12">
    <source>
        <dbReference type="SAM" id="Phobius"/>
    </source>
</evidence>
<protein>
    <submittedName>
        <fullName evidence="15">PTS transporter subunit EIIC</fullName>
    </submittedName>
</protein>
<feature type="transmembrane region" description="Helical" evidence="12">
    <location>
        <begin position="302"/>
        <end position="318"/>
    </location>
</feature>
<dbReference type="GO" id="GO:0009401">
    <property type="term" value="P:phosphoenolpyruvate-dependent sugar phosphotransferase system"/>
    <property type="evidence" value="ECO:0007669"/>
    <property type="project" value="UniProtKB-KW"/>
</dbReference>
<keyword evidence="8" id="KW-0418">Kinase</keyword>
<organism evidence="15 16">
    <name type="scientific">Abiotrophia defectiva</name>
    <name type="common">Streptococcus defectivus</name>
    <dbReference type="NCBI Taxonomy" id="46125"/>
    <lineage>
        <taxon>Bacteria</taxon>
        <taxon>Bacillati</taxon>
        <taxon>Bacillota</taxon>
        <taxon>Bacilli</taxon>
        <taxon>Lactobacillales</taxon>
        <taxon>Aerococcaceae</taxon>
        <taxon>Abiotrophia</taxon>
    </lineage>
</organism>
<evidence type="ECO:0000259" key="14">
    <source>
        <dbReference type="PROSITE" id="PS51103"/>
    </source>
</evidence>
<keyword evidence="5" id="KW-0808">Transferase</keyword>
<name>A0A929MPK6_ABIDE</name>
<evidence type="ECO:0000256" key="7">
    <source>
        <dbReference type="ARBA" id="ARBA00022692"/>
    </source>
</evidence>
<dbReference type="GO" id="GO:0005886">
    <property type="term" value="C:plasma membrane"/>
    <property type="evidence" value="ECO:0007669"/>
    <property type="project" value="UniProtKB-SubCell"/>
</dbReference>
<dbReference type="GO" id="GO:0019866">
    <property type="term" value="C:organelle inner membrane"/>
    <property type="evidence" value="ECO:0007669"/>
    <property type="project" value="InterPro"/>
</dbReference>
<dbReference type="Pfam" id="PF00367">
    <property type="entry name" value="PTS_EIIB"/>
    <property type="match status" value="1"/>
</dbReference>
<dbReference type="FunFam" id="3.30.1360.60:FF:000001">
    <property type="entry name" value="PTS system glucose-specific IIBC component PtsG"/>
    <property type="match status" value="1"/>
</dbReference>
<feature type="transmembrane region" description="Helical" evidence="12">
    <location>
        <begin position="184"/>
        <end position="206"/>
    </location>
</feature>
<keyword evidence="3" id="KW-1003">Cell membrane</keyword>
<evidence type="ECO:0000256" key="2">
    <source>
        <dbReference type="ARBA" id="ARBA00022448"/>
    </source>
</evidence>
<dbReference type="GO" id="GO:0016301">
    <property type="term" value="F:kinase activity"/>
    <property type="evidence" value="ECO:0007669"/>
    <property type="project" value="UniProtKB-KW"/>
</dbReference>
<comment type="subcellular location">
    <subcellularLocation>
        <location evidence="1">Cell membrane</location>
        <topology evidence="1">Multi-pass membrane protein</topology>
    </subcellularLocation>
</comment>
<dbReference type="InterPro" id="IPR010974">
    <property type="entry name" value="PTS_IIBC_nag"/>
</dbReference>
<dbReference type="PANTHER" id="PTHR30009">
    <property type="entry name" value="CYTOCHROME C-TYPE SYNTHESIS PROTEIN AND PTS TRANSMEMBRANE COMPONENT"/>
    <property type="match status" value="1"/>
</dbReference>
<feature type="transmembrane region" description="Helical" evidence="12">
    <location>
        <begin position="357"/>
        <end position="378"/>
    </location>
</feature>
<dbReference type="EMBL" id="JABZFV010000036">
    <property type="protein sequence ID" value="MBF0934553.1"/>
    <property type="molecule type" value="Genomic_DNA"/>
</dbReference>
<feature type="transmembrane region" description="Helical" evidence="12">
    <location>
        <begin position="279"/>
        <end position="296"/>
    </location>
</feature>
<evidence type="ECO:0000256" key="1">
    <source>
        <dbReference type="ARBA" id="ARBA00004651"/>
    </source>
</evidence>